<comment type="subcellular location">
    <subcellularLocation>
        <location evidence="2">Endoplasmic reticulum lumen</location>
    </subcellularLocation>
</comment>
<dbReference type="PANTHER" id="PTHR18929:SF132">
    <property type="entry name" value="PROTEIN DISULFIDE-ISOMERASE A3"/>
    <property type="match status" value="1"/>
</dbReference>
<dbReference type="GO" id="GO:0003756">
    <property type="term" value="F:protein disulfide isomerase activity"/>
    <property type="evidence" value="ECO:0007669"/>
    <property type="project" value="UniProtKB-EC"/>
</dbReference>
<keyword evidence="9" id="KW-0413">Isomerase</keyword>
<evidence type="ECO:0000256" key="9">
    <source>
        <dbReference type="ARBA" id="ARBA00023235"/>
    </source>
</evidence>
<comment type="similarity">
    <text evidence="3 11">Belongs to the protein disulfide isomerase family.</text>
</comment>
<keyword evidence="8" id="KW-1015">Disulfide bond</keyword>
<dbReference type="GO" id="GO:0006457">
    <property type="term" value="P:protein folding"/>
    <property type="evidence" value="ECO:0007669"/>
    <property type="project" value="TreeGrafter"/>
</dbReference>
<protein>
    <recommendedName>
        <fullName evidence="4">protein disulfide-isomerase</fullName>
        <ecNumber evidence="4">5.3.4.1</ecNumber>
    </recommendedName>
</protein>
<gene>
    <name evidence="14" type="ORF">PCAR00345_LOCUS10329</name>
</gene>
<proteinExistence type="inferred from homology"/>
<evidence type="ECO:0000256" key="4">
    <source>
        <dbReference type="ARBA" id="ARBA00012723"/>
    </source>
</evidence>
<evidence type="ECO:0000256" key="12">
    <source>
        <dbReference type="SAM" id="MobiDB-lite"/>
    </source>
</evidence>
<feature type="region of interest" description="Disordered" evidence="12">
    <location>
        <begin position="22"/>
        <end position="44"/>
    </location>
</feature>
<dbReference type="InterPro" id="IPR013766">
    <property type="entry name" value="Thioredoxin_domain"/>
</dbReference>
<dbReference type="EMBL" id="HBIZ01016636">
    <property type="protein sequence ID" value="CAE0757735.1"/>
    <property type="molecule type" value="Transcribed_RNA"/>
</dbReference>
<dbReference type="Pfam" id="PF13848">
    <property type="entry name" value="Thioredoxin_6"/>
    <property type="match status" value="1"/>
</dbReference>
<evidence type="ECO:0000256" key="10">
    <source>
        <dbReference type="ARBA" id="ARBA00023284"/>
    </source>
</evidence>
<evidence type="ECO:0000256" key="3">
    <source>
        <dbReference type="ARBA" id="ARBA00006347"/>
    </source>
</evidence>
<dbReference type="GO" id="GO:0005788">
    <property type="term" value="C:endoplasmic reticulum lumen"/>
    <property type="evidence" value="ECO:0007669"/>
    <property type="project" value="UniProtKB-SubCell"/>
</dbReference>
<dbReference type="AlphaFoldDB" id="A0A7S4B8B8"/>
<evidence type="ECO:0000256" key="1">
    <source>
        <dbReference type="ARBA" id="ARBA00001182"/>
    </source>
</evidence>
<feature type="domain" description="Thioredoxin" evidence="13">
    <location>
        <begin position="230"/>
        <end position="356"/>
    </location>
</feature>
<keyword evidence="6" id="KW-0677">Repeat</keyword>
<dbReference type="InterPro" id="IPR005788">
    <property type="entry name" value="PDI_thioredoxin-like_dom"/>
</dbReference>
<evidence type="ECO:0000259" key="13">
    <source>
        <dbReference type="PROSITE" id="PS51352"/>
    </source>
</evidence>
<comment type="catalytic activity">
    <reaction evidence="1">
        <text>Catalyzes the rearrangement of -S-S- bonds in proteins.</text>
        <dbReference type="EC" id="5.3.4.1"/>
    </reaction>
</comment>
<dbReference type="NCBIfam" id="TIGR01126">
    <property type="entry name" value="pdi_dom"/>
    <property type="match status" value="1"/>
</dbReference>
<keyword evidence="7" id="KW-0256">Endoplasmic reticulum</keyword>
<dbReference type="InterPro" id="IPR036249">
    <property type="entry name" value="Thioredoxin-like_sf"/>
</dbReference>
<dbReference type="SUPFAM" id="SSF52833">
    <property type="entry name" value="Thioredoxin-like"/>
    <property type="match status" value="2"/>
</dbReference>
<dbReference type="Pfam" id="PF00085">
    <property type="entry name" value="Thioredoxin"/>
    <property type="match status" value="1"/>
</dbReference>
<dbReference type="PROSITE" id="PS00194">
    <property type="entry name" value="THIOREDOXIN_1"/>
    <property type="match status" value="1"/>
</dbReference>
<name>A0A7S4B8B8_CHRCT</name>
<evidence type="ECO:0000256" key="2">
    <source>
        <dbReference type="ARBA" id="ARBA00004319"/>
    </source>
</evidence>
<evidence type="ECO:0000256" key="5">
    <source>
        <dbReference type="ARBA" id="ARBA00022729"/>
    </source>
</evidence>
<evidence type="ECO:0000256" key="7">
    <source>
        <dbReference type="ARBA" id="ARBA00022824"/>
    </source>
</evidence>
<dbReference type="Gene3D" id="3.40.30.10">
    <property type="entry name" value="Glutaredoxin"/>
    <property type="match status" value="3"/>
</dbReference>
<evidence type="ECO:0000256" key="6">
    <source>
        <dbReference type="ARBA" id="ARBA00022737"/>
    </source>
</evidence>
<evidence type="ECO:0000313" key="14">
    <source>
        <dbReference type="EMBL" id="CAE0757735.1"/>
    </source>
</evidence>
<sequence>MHGHRVRHPADCPGLDRAQKAEQPLCPKHSPPLKTGSGVSSRRRFAHTTAPEVLTKLKVSKSALFLYRSPRYVSEKYGDRKRDRFPSSKISGSALKSWLQTRAQPLVGQFTPSTKERYFAKKLPVVIVFFNLNWEGDAKGANYFLNRVRKVATSMSGKLSFAIAAIGDFEAQLGDFGLEASDLRHDVRIGLVHKEGDEEVYYGSDATKFSAEALSGFASAFLANELSPSSRRDTSAPAEDDDGVDESAVTTLTNDNFDQVVRDPTKDVLVEFYAPWCGHCKSLKPEYAKAAKALKGEKSLVLAKMDATAHDPPAGFDVQGYPTLLFVPAKADASPVPYEGEREADAIVEWMKENALSLR</sequence>
<dbReference type="GO" id="GO:0034976">
    <property type="term" value="P:response to endoplasmic reticulum stress"/>
    <property type="evidence" value="ECO:0007669"/>
    <property type="project" value="TreeGrafter"/>
</dbReference>
<evidence type="ECO:0000256" key="11">
    <source>
        <dbReference type="RuleBase" id="RU004208"/>
    </source>
</evidence>
<keyword evidence="5" id="KW-0732">Signal</keyword>
<evidence type="ECO:0000256" key="8">
    <source>
        <dbReference type="ARBA" id="ARBA00023157"/>
    </source>
</evidence>
<dbReference type="CDD" id="cd02995">
    <property type="entry name" value="PDI_a_PDI_a'_C"/>
    <property type="match status" value="1"/>
</dbReference>
<dbReference type="EC" id="5.3.4.1" evidence="4"/>
<organism evidence="14">
    <name type="scientific">Chrysotila carterae</name>
    <name type="common">Marine alga</name>
    <name type="synonym">Syracosphaera carterae</name>
    <dbReference type="NCBI Taxonomy" id="13221"/>
    <lineage>
        <taxon>Eukaryota</taxon>
        <taxon>Haptista</taxon>
        <taxon>Haptophyta</taxon>
        <taxon>Prymnesiophyceae</taxon>
        <taxon>Isochrysidales</taxon>
        <taxon>Isochrysidaceae</taxon>
        <taxon>Chrysotila</taxon>
    </lineage>
</organism>
<keyword evidence="10" id="KW-0676">Redox-active center</keyword>
<dbReference type="PRINTS" id="PR00421">
    <property type="entry name" value="THIOREDOXIN"/>
</dbReference>
<dbReference type="InterPro" id="IPR017937">
    <property type="entry name" value="Thioredoxin_CS"/>
</dbReference>
<dbReference type="PROSITE" id="PS51352">
    <property type="entry name" value="THIOREDOXIN_2"/>
    <property type="match status" value="1"/>
</dbReference>
<accession>A0A7S4B8B8</accession>
<dbReference type="PANTHER" id="PTHR18929">
    <property type="entry name" value="PROTEIN DISULFIDE ISOMERASE"/>
    <property type="match status" value="1"/>
</dbReference>
<reference evidence="14" key="1">
    <citation type="submission" date="2021-01" db="EMBL/GenBank/DDBJ databases">
        <authorList>
            <person name="Corre E."/>
            <person name="Pelletier E."/>
            <person name="Niang G."/>
            <person name="Scheremetjew M."/>
            <person name="Finn R."/>
            <person name="Kale V."/>
            <person name="Holt S."/>
            <person name="Cochrane G."/>
            <person name="Meng A."/>
            <person name="Brown T."/>
            <person name="Cohen L."/>
        </authorList>
    </citation>
    <scope>NUCLEOTIDE SEQUENCE</scope>
    <source>
        <strain evidence="14">CCMP645</strain>
    </source>
</reference>